<accession>A0A448YRR1</accession>
<gene>
    <name evidence="2" type="ORF">BRENAR_LOCUS4332</name>
</gene>
<dbReference type="InParanoid" id="A0A448YRR1"/>
<evidence type="ECO:0000256" key="1">
    <source>
        <dbReference type="ARBA" id="ARBA00006658"/>
    </source>
</evidence>
<evidence type="ECO:0000313" key="2">
    <source>
        <dbReference type="EMBL" id="VEU23602.1"/>
    </source>
</evidence>
<dbReference type="PANTHER" id="PTHR21021">
    <property type="entry name" value="GAF/PUTATIVE CYTOSKELETAL PROTEIN"/>
    <property type="match status" value="1"/>
</dbReference>
<reference evidence="2 3" key="1">
    <citation type="submission" date="2018-12" db="EMBL/GenBank/DDBJ databases">
        <authorList>
            <person name="Tiukova I."/>
            <person name="Dainat J."/>
        </authorList>
    </citation>
    <scope>NUCLEOTIDE SEQUENCE [LARGE SCALE GENOMIC DNA]</scope>
</reference>
<dbReference type="EMBL" id="CAACVR010000045">
    <property type="protein sequence ID" value="VEU23602.1"/>
    <property type="molecule type" value="Genomic_DNA"/>
</dbReference>
<name>A0A448YRR1_BRENA</name>
<dbReference type="Pfam" id="PF04176">
    <property type="entry name" value="TIP41"/>
    <property type="match status" value="1"/>
</dbReference>
<dbReference type="AlphaFoldDB" id="A0A448YRR1"/>
<sequence length="359" mass="41634">MSSPSSYPKPLRRSFNSWQINSAREMHQLTVKSRLPHRLQPQVPNSQQAPEGAIHTVETPHSTTTEIQVPAKGHNGKCNNPQCVHCGAVIIPSPAASFPFNDTPSISINDWQIYTSRNPILSASEIEEFESILQVPVPEMIFGNNKVEVMNTTNGFHLIFNPLDALKTVSVDPKDMLKVSYANEWYKSRERKHRDDEDVVLEVFKPYDWTYTTHYKGTELVVPDPGFIRNDNYAIPQEKLTKKDPILFFDEMTLFEDELGDNGISTLSIKIRVMRNCMLILQRLFVRVDDVMLRIRDTRLYVDFEDGLVIREFKRQEQDYGELLKSNYLHHDPRKMLRDIQWCASKLPVIDIQREYLQL</sequence>
<dbReference type="InterPro" id="IPR051330">
    <property type="entry name" value="Phosphatase_reg/MetRdx"/>
</dbReference>
<comment type="similarity">
    <text evidence="1">Belongs to the TIP41 family.</text>
</comment>
<dbReference type="GO" id="GO:0005829">
    <property type="term" value="C:cytosol"/>
    <property type="evidence" value="ECO:0007669"/>
    <property type="project" value="TreeGrafter"/>
</dbReference>
<dbReference type="GO" id="GO:0031929">
    <property type="term" value="P:TOR signaling"/>
    <property type="evidence" value="ECO:0007669"/>
    <property type="project" value="TreeGrafter"/>
</dbReference>
<protein>
    <submittedName>
        <fullName evidence="2">DEKNAAC104591</fullName>
    </submittedName>
</protein>
<proteinExistence type="inferred from homology"/>
<dbReference type="OrthoDB" id="10253878at2759"/>
<evidence type="ECO:0000313" key="3">
    <source>
        <dbReference type="Proteomes" id="UP000290900"/>
    </source>
</evidence>
<dbReference type="Proteomes" id="UP000290900">
    <property type="component" value="Unassembled WGS sequence"/>
</dbReference>
<dbReference type="PANTHER" id="PTHR21021:SF16">
    <property type="entry name" value="TIP41-LIKE PROTEIN"/>
    <property type="match status" value="1"/>
</dbReference>
<dbReference type="FunCoup" id="A0A448YRR1">
    <property type="interactions" value="828"/>
</dbReference>
<keyword evidence="3" id="KW-1185">Reference proteome</keyword>
<dbReference type="STRING" id="13370.A0A448YRR1"/>
<organism evidence="2 3">
    <name type="scientific">Brettanomyces naardenensis</name>
    <name type="common">Yeast</name>
    <dbReference type="NCBI Taxonomy" id="13370"/>
    <lineage>
        <taxon>Eukaryota</taxon>
        <taxon>Fungi</taxon>
        <taxon>Dikarya</taxon>
        <taxon>Ascomycota</taxon>
        <taxon>Saccharomycotina</taxon>
        <taxon>Pichiomycetes</taxon>
        <taxon>Pichiales</taxon>
        <taxon>Pichiaceae</taxon>
        <taxon>Brettanomyces</taxon>
    </lineage>
</organism>
<dbReference type="InterPro" id="IPR007303">
    <property type="entry name" value="TIP41-like"/>
</dbReference>